<gene>
    <name evidence="2" type="ORF">C0W27_15855</name>
</gene>
<comment type="caution">
    <text evidence="2">The sequence shown here is derived from an EMBL/GenBank/DDBJ whole genome shotgun (WGS) entry which is preliminary data.</text>
</comment>
<dbReference type="EMBL" id="PYOU01000014">
    <property type="protein sequence ID" value="PSX07042.1"/>
    <property type="molecule type" value="Genomic_DNA"/>
</dbReference>
<name>A0ABX5H130_PHOAN</name>
<evidence type="ECO:0000313" key="2">
    <source>
        <dbReference type="EMBL" id="PSX07042.1"/>
    </source>
</evidence>
<evidence type="ECO:0000256" key="1">
    <source>
        <dbReference type="SAM" id="Phobius"/>
    </source>
</evidence>
<keyword evidence="3" id="KW-1185">Reference proteome</keyword>
<dbReference type="Proteomes" id="UP000240989">
    <property type="component" value="Unassembled WGS sequence"/>
</dbReference>
<evidence type="ECO:0000313" key="3">
    <source>
        <dbReference type="Proteomes" id="UP000240989"/>
    </source>
</evidence>
<organism evidence="2 3">
    <name type="scientific">Photobacterium angustum</name>
    <dbReference type="NCBI Taxonomy" id="661"/>
    <lineage>
        <taxon>Bacteria</taxon>
        <taxon>Pseudomonadati</taxon>
        <taxon>Pseudomonadota</taxon>
        <taxon>Gammaproteobacteria</taxon>
        <taxon>Vibrionales</taxon>
        <taxon>Vibrionaceae</taxon>
        <taxon>Photobacterium</taxon>
    </lineage>
</organism>
<proteinExistence type="predicted"/>
<keyword evidence="1" id="KW-1133">Transmembrane helix</keyword>
<keyword evidence="1" id="KW-0472">Membrane</keyword>
<feature type="transmembrane region" description="Helical" evidence="1">
    <location>
        <begin position="37"/>
        <end position="55"/>
    </location>
</feature>
<protein>
    <submittedName>
        <fullName evidence="2">Uncharacterized protein</fullName>
    </submittedName>
</protein>
<reference evidence="2 3" key="1">
    <citation type="submission" date="2018-01" db="EMBL/GenBank/DDBJ databases">
        <title>Whole genome sequencing of Histamine producing bacteria.</title>
        <authorList>
            <person name="Butler K."/>
        </authorList>
    </citation>
    <scope>NUCLEOTIDE SEQUENCE [LARGE SCALE GENOMIC DNA]</scope>
    <source>
        <strain evidence="2 3">A6-1</strain>
    </source>
</reference>
<accession>A0ABX5H130</accession>
<keyword evidence="1" id="KW-0812">Transmembrane</keyword>
<sequence>MKVFKIIALILYLLSLFKVFDIGYRYSPSADNSLSTVILQCIVLAVGIMSVLLITHDIKFRKKISV</sequence>